<dbReference type="InterPro" id="IPR036097">
    <property type="entry name" value="HisK_dim/P_sf"/>
</dbReference>
<dbReference type="Pfam" id="PF02518">
    <property type="entry name" value="HATPase_c"/>
    <property type="match status" value="1"/>
</dbReference>
<comment type="catalytic activity">
    <reaction evidence="1">
        <text>ATP + protein L-histidine = ADP + protein N-phospho-L-histidine.</text>
        <dbReference type="EC" id="2.7.13.3"/>
    </reaction>
</comment>
<sequence>MIADSVAPVGEGAIDEIQVPPPTTTAALEMEEEVETYERARQREIAAYLSACSFPPGLPTGPEPAPEPILNPDVTLNALVQLGALRLDCKRSFLSLIDREFQYVASEMTRSHRLRQVEYDPDDQIWLGVSKLEYCWGVCPTTMKAFMDETGAWIRQGPNIIANRTRFIINDFRTDDAYKNRPYVTGYPFFVSYLEVPLISPLGYVLGSYCVVDDKVRDYDNDYTVGIMNEIADAIMVHLDHVRMKQSRHRSEQLIQGLSGFIGYEPTSTPHLQRNSSRGSGESVHSTATEQPSDMREPAPPDDDPNSNSSSSGPGSGIDNSDNSSAEYSQSLPLPHQQSASSIETGLTAETGDSSSSGMGGQNTDETPPTTPRDEIDDPMEQHILAGDQVEDANDPTPPSPTSSGSDGAERHANGFISSANIKSTFFRAAGTIRRAMNMDGLMFLDAAPTAFANRSDQPALEASGASTQDETAGPFCATIVQSVVDQTGEAPLTHSSHTRLPEATLQRFIRRFPRGHVFSADEHGPIDESYAPGKQFPGGSQFTPQSESLIFSNDVATLFRVLPAGAKYVIFLPLWHFQRECWYAATLGWVSDSTRAIDVADINLVSAFGNSVMAEVSRLEALAASRAKSNFVSSISHELRSPLHGIMASSELLREGITDPSLLSALDMLDSCGTTLLDTFNNLLDHAIVTNAGKGATTPPVNDLADLGGLVEDVVEAVKFSHLSENAFHSSVHRKGVYSSELAHPDKPAADRVLLVALNIEKRTSWKLPLDIGAWKRIVINIFGNALKYTSSGRIEVGLKVVQKLDKMGKPCDYVSFSVEDTGWGMSSDYLKYQLFTPFSQENSHSPGMGLGLSIVQQLASSLGGTVDVKSSVGIGTRVEVLAPLSPDIPDAVLAARPTIAHEHQSYYDHLHQLHGRTACLITPEAYAALSNMDLVVTPEMRHRSAIVERAFKINGGETLGMKVILASSDCPAPTADFYFLDGTIMSEAANGGLGNLVPAQYSQVMPLVLLCSRPGSPSCLKQQELLKGYGIHLHDPVGPRKLASMLVLALKAELDSRPSDDSRPLYHAVPPQPVPMLTLPSHLKKEDADAAVEHKKADAFVQHQIEAKQPPPEPQPSSEKATPPVPPDVQQPSTRHLLLVDDNPINIKLLTTVMRKLNHTFVTACHGLEAVNHFKDSLERGPAFDLVFMDISMPVMDGFEATRQIRQLEIDAGVKRCKVIALTGLSSELSRKEAFSSGSDQFLTKPVKLDKVKKLLAEEFEEAKDGDS</sequence>
<feature type="domain" description="Histidine kinase" evidence="8">
    <location>
        <begin position="635"/>
        <end position="888"/>
    </location>
</feature>
<dbReference type="SMART" id="SM00388">
    <property type="entry name" value="HisKA"/>
    <property type="match status" value="1"/>
</dbReference>
<comment type="caution">
    <text evidence="10">The sequence shown here is derived from an EMBL/GenBank/DDBJ whole genome shotgun (WGS) entry which is preliminary data.</text>
</comment>
<dbReference type="GO" id="GO:0000155">
    <property type="term" value="F:phosphorelay sensor kinase activity"/>
    <property type="evidence" value="ECO:0007669"/>
    <property type="project" value="InterPro"/>
</dbReference>
<protein>
    <recommendedName>
        <fullName evidence="2">histidine kinase</fullName>
        <ecNumber evidence="2">2.7.13.3</ecNumber>
    </recommendedName>
</protein>
<proteinExistence type="predicted"/>
<dbReference type="SUPFAM" id="SSF52172">
    <property type="entry name" value="CheY-like"/>
    <property type="match status" value="1"/>
</dbReference>
<dbReference type="CDD" id="cd00082">
    <property type="entry name" value="HisKA"/>
    <property type="match status" value="1"/>
</dbReference>
<evidence type="ECO:0000256" key="2">
    <source>
        <dbReference type="ARBA" id="ARBA00012438"/>
    </source>
</evidence>
<dbReference type="SMART" id="SM00448">
    <property type="entry name" value="REC"/>
    <property type="match status" value="1"/>
</dbReference>
<evidence type="ECO:0000256" key="6">
    <source>
        <dbReference type="PROSITE-ProRule" id="PRU00169"/>
    </source>
</evidence>
<dbReference type="SUPFAM" id="SSF47384">
    <property type="entry name" value="Homodimeric domain of signal transducing histidine kinase"/>
    <property type="match status" value="1"/>
</dbReference>
<evidence type="ECO:0000313" key="10">
    <source>
        <dbReference type="EMBL" id="KAK3374679.1"/>
    </source>
</evidence>
<feature type="compositionally biased region" description="Polar residues" evidence="7">
    <location>
        <begin position="266"/>
        <end position="292"/>
    </location>
</feature>
<dbReference type="InterPro" id="IPR004358">
    <property type="entry name" value="Sig_transdc_His_kin-like_C"/>
</dbReference>
<evidence type="ECO:0000256" key="3">
    <source>
        <dbReference type="ARBA" id="ARBA00022553"/>
    </source>
</evidence>
<name>A0AAE0KDL7_9PEZI</name>
<keyword evidence="11" id="KW-1185">Reference proteome</keyword>
<reference evidence="10" key="2">
    <citation type="submission" date="2023-06" db="EMBL/GenBank/DDBJ databases">
        <authorList>
            <consortium name="Lawrence Berkeley National Laboratory"/>
            <person name="Haridas S."/>
            <person name="Hensen N."/>
            <person name="Bonometti L."/>
            <person name="Westerberg I."/>
            <person name="Brannstrom I.O."/>
            <person name="Guillou S."/>
            <person name="Cros-Aarteil S."/>
            <person name="Calhoun S."/>
            <person name="Kuo A."/>
            <person name="Mondo S."/>
            <person name="Pangilinan J."/>
            <person name="Riley R."/>
            <person name="LaButti K."/>
            <person name="Andreopoulos B."/>
            <person name="Lipzen A."/>
            <person name="Chen C."/>
            <person name="Yanf M."/>
            <person name="Daum C."/>
            <person name="Ng V."/>
            <person name="Clum A."/>
            <person name="Steindorff A."/>
            <person name="Ohm R."/>
            <person name="Martin F."/>
            <person name="Silar P."/>
            <person name="Natvig D."/>
            <person name="Lalanne C."/>
            <person name="Gautier V."/>
            <person name="Ament-velasquez S.L."/>
            <person name="Kruys A."/>
            <person name="Hutchinson M.I."/>
            <person name="Powell A.J."/>
            <person name="Barry K."/>
            <person name="Miller A.N."/>
            <person name="Grigoriev I.V."/>
            <person name="Debuchy R."/>
            <person name="Gladieux P."/>
            <person name="Thoren M.H."/>
            <person name="Johannesson H."/>
        </authorList>
    </citation>
    <scope>NUCLEOTIDE SEQUENCE</scope>
    <source>
        <strain evidence="10">CBS 232.78</strain>
    </source>
</reference>
<keyword evidence="4" id="KW-0808">Transferase</keyword>
<dbReference type="Gene3D" id="3.40.50.2300">
    <property type="match status" value="1"/>
</dbReference>
<dbReference type="InterPro" id="IPR003594">
    <property type="entry name" value="HATPase_dom"/>
</dbReference>
<dbReference type="PROSITE" id="PS50110">
    <property type="entry name" value="RESPONSE_REGULATORY"/>
    <property type="match status" value="1"/>
</dbReference>
<dbReference type="EC" id="2.7.13.3" evidence="2"/>
<dbReference type="SUPFAM" id="SSF55781">
    <property type="entry name" value="GAF domain-like"/>
    <property type="match status" value="1"/>
</dbReference>
<feature type="compositionally biased region" description="Low complexity" evidence="7">
    <location>
        <begin position="306"/>
        <end position="325"/>
    </location>
</feature>
<dbReference type="InterPro" id="IPR005467">
    <property type="entry name" value="His_kinase_dom"/>
</dbReference>
<dbReference type="SMART" id="SM00387">
    <property type="entry name" value="HATPase_c"/>
    <property type="match status" value="1"/>
</dbReference>
<dbReference type="PANTHER" id="PTHR43047">
    <property type="entry name" value="TWO-COMPONENT HISTIDINE PROTEIN KINASE"/>
    <property type="match status" value="1"/>
</dbReference>
<keyword evidence="5" id="KW-0418">Kinase</keyword>
<dbReference type="InterPro" id="IPR001789">
    <property type="entry name" value="Sig_transdc_resp-reg_receiver"/>
</dbReference>
<dbReference type="PRINTS" id="PR00344">
    <property type="entry name" value="BCTRLSENSOR"/>
</dbReference>
<keyword evidence="3 6" id="KW-0597">Phosphoprotein</keyword>
<dbReference type="Pfam" id="PF00512">
    <property type="entry name" value="HisKA"/>
    <property type="match status" value="1"/>
</dbReference>
<feature type="region of interest" description="Disordered" evidence="7">
    <location>
        <begin position="265"/>
        <end position="377"/>
    </location>
</feature>
<evidence type="ECO:0000256" key="4">
    <source>
        <dbReference type="ARBA" id="ARBA00022679"/>
    </source>
</evidence>
<dbReference type="InterPro" id="IPR011006">
    <property type="entry name" value="CheY-like_superfamily"/>
</dbReference>
<dbReference type="AlphaFoldDB" id="A0AAE0KDL7"/>
<evidence type="ECO:0000259" key="8">
    <source>
        <dbReference type="PROSITE" id="PS50109"/>
    </source>
</evidence>
<dbReference type="GO" id="GO:0005886">
    <property type="term" value="C:plasma membrane"/>
    <property type="evidence" value="ECO:0007669"/>
    <property type="project" value="TreeGrafter"/>
</dbReference>
<dbReference type="PROSITE" id="PS50109">
    <property type="entry name" value="HIS_KIN"/>
    <property type="match status" value="1"/>
</dbReference>
<dbReference type="Gene3D" id="1.10.287.130">
    <property type="match status" value="1"/>
</dbReference>
<dbReference type="InterPro" id="IPR036890">
    <property type="entry name" value="HATPase_C_sf"/>
</dbReference>
<dbReference type="CDD" id="cd17546">
    <property type="entry name" value="REC_hyHK_CKI1_RcsC-like"/>
    <property type="match status" value="1"/>
</dbReference>
<dbReference type="EMBL" id="JAULSW010000007">
    <property type="protein sequence ID" value="KAK3374679.1"/>
    <property type="molecule type" value="Genomic_DNA"/>
</dbReference>
<evidence type="ECO:0000256" key="7">
    <source>
        <dbReference type="SAM" id="MobiDB-lite"/>
    </source>
</evidence>
<feature type="region of interest" description="Disordered" evidence="7">
    <location>
        <begin position="1109"/>
        <end position="1134"/>
    </location>
</feature>
<dbReference type="GO" id="GO:0009927">
    <property type="term" value="F:histidine phosphotransfer kinase activity"/>
    <property type="evidence" value="ECO:0007669"/>
    <property type="project" value="TreeGrafter"/>
</dbReference>
<dbReference type="Pfam" id="PF00072">
    <property type="entry name" value="Response_reg"/>
    <property type="match status" value="1"/>
</dbReference>
<dbReference type="PANTHER" id="PTHR43047:SF72">
    <property type="entry name" value="OSMOSENSING HISTIDINE PROTEIN KINASE SLN1"/>
    <property type="match status" value="1"/>
</dbReference>
<reference evidence="10" key="1">
    <citation type="journal article" date="2023" name="Mol. Phylogenet. Evol.">
        <title>Genome-scale phylogeny and comparative genomics of the fungal order Sordariales.</title>
        <authorList>
            <person name="Hensen N."/>
            <person name="Bonometti L."/>
            <person name="Westerberg I."/>
            <person name="Brannstrom I.O."/>
            <person name="Guillou S."/>
            <person name="Cros-Aarteil S."/>
            <person name="Calhoun S."/>
            <person name="Haridas S."/>
            <person name="Kuo A."/>
            <person name="Mondo S."/>
            <person name="Pangilinan J."/>
            <person name="Riley R."/>
            <person name="LaButti K."/>
            <person name="Andreopoulos B."/>
            <person name="Lipzen A."/>
            <person name="Chen C."/>
            <person name="Yan M."/>
            <person name="Daum C."/>
            <person name="Ng V."/>
            <person name="Clum A."/>
            <person name="Steindorff A."/>
            <person name="Ohm R.A."/>
            <person name="Martin F."/>
            <person name="Silar P."/>
            <person name="Natvig D.O."/>
            <person name="Lalanne C."/>
            <person name="Gautier V."/>
            <person name="Ament-Velasquez S.L."/>
            <person name="Kruys A."/>
            <person name="Hutchinson M.I."/>
            <person name="Powell A.J."/>
            <person name="Barry K."/>
            <person name="Miller A.N."/>
            <person name="Grigoriev I.V."/>
            <person name="Debuchy R."/>
            <person name="Gladieux P."/>
            <person name="Hiltunen Thoren M."/>
            <person name="Johannesson H."/>
        </authorList>
    </citation>
    <scope>NUCLEOTIDE SEQUENCE</scope>
    <source>
        <strain evidence="10">CBS 232.78</strain>
    </source>
</reference>
<dbReference type="FunFam" id="3.30.450.40:FF:000083">
    <property type="entry name" value="Sensor histidine kinase/response regulator, putative (AFU_orthologue AFUA_4G00660)"/>
    <property type="match status" value="1"/>
</dbReference>
<feature type="region of interest" description="Disordered" evidence="7">
    <location>
        <begin position="389"/>
        <end position="416"/>
    </location>
</feature>
<evidence type="ECO:0000256" key="5">
    <source>
        <dbReference type="ARBA" id="ARBA00022777"/>
    </source>
</evidence>
<dbReference type="Proteomes" id="UP001285441">
    <property type="component" value="Unassembled WGS sequence"/>
</dbReference>
<evidence type="ECO:0000256" key="1">
    <source>
        <dbReference type="ARBA" id="ARBA00000085"/>
    </source>
</evidence>
<gene>
    <name evidence="10" type="ORF">B0H63DRAFT_512765</name>
</gene>
<dbReference type="SUPFAM" id="SSF55874">
    <property type="entry name" value="ATPase domain of HSP90 chaperone/DNA topoisomerase II/histidine kinase"/>
    <property type="match status" value="1"/>
</dbReference>
<dbReference type="Gene3D" id="3.30.565.10">
    <property type="entry name" value="Histidine kinase-like ATPase, C-terminal domain"/>
    <property type="match status" value="1"/>
</dbReference>
<dbReference type="InterPro" id="IPR003661">
    <property type="entry name" value="HisK_dim/P_dom"/>
</dbReference>
<feature type="compositionally biased region" description="Polar residues" evidence="7">
    <location>
        <begin position="326"/>
        <end position="345"/>
    </location>
</feature>
<evidence type="ECO:0000313" key="11">
    <source>
        <dbReference type="Proteomes" id="UP001285441"/>
    </source>
</evidence>
<accession>A0AAE0KDL7</accession>
<evidence type="ECO:0000259" key="9">
    <source>
        <dbReference type="PROSITE" id="PS50110"/>
    </source>
</evidence>
<feature type="domain" description="Response regulatory" evidence="9">
    <location>
        <begin position="1138"/>
        <end position="1262"/>
    </location>
</feature>
<organism evidence="10 11">
    <name type="scientific">Podospora didyma</name>
    <dbReference type="NCBI Taxonomy" id="330526"/>
    <lineage>
        <taxon>Eukaryota</taxon>
        <taxon>Fungi</taxon>
        <taxon>Dikarya</taxon>
        <taxon>Ascomycota</taxon>
        <taxon>Pezizomycotina</taxon>
        <taxon>Sordariomycetes</taxon>
        <taxon>Sordariomycetidae</taxon>
        <taxon>Sordariales</taxon>
        <taxon>Podosporaceae</taxon>
        <taxon>Podospora</taxon>
    </lineage>
</organism>
<feature type="modified residue" description="4-aspartylphosphate" evidence="6">
    <location>
        <position position="1192"/>
    </location>
</feature>